<reference evidence="1 2" key="1">
    <citation type="submission" date="2024-10" db="EMBL/GenBank/DDBJ databases">
        <authorList>
            <person name="Lu C.-H."/>
        </authorList>
    </citation>
    <scope>NUCLEOTIDE SEQUENCE [LARGE SCALE GENOMIC DNA]</scope>
    <source>
        <strain evidence="1 2">22ZTDG03-2</strain>
    </source>
</reference>
<gene>
    <name evidence="1" type="ORF">ACIPUP_05370</name>
</gene>
<organism evidence="1 2">
    <name type="scientific">Pectobacterium actinidiae</name>
    <dbReference type="NCBI Taxonomy" id="1507808"/>
    <lineage>
        <taxon>Bacteria</taxon>
        <taxon>Pseudomonadati</taxon>
        <taxon>Pseudomonadota</taxon>
        <taxon>Gammaproteobacteria</taxon>
        <taxon>Enterobacterales</taxon>
        <taxon>Pectobacteriaceae</taxon>
        <taxon>Pectobacterium</taxon>
    </lineage>
</organism>
<dbReference type="Proteomes" id="UP001617689">
    <property type="component" value="Unassembled WGS sequence"/>
</dbReference>
<keyword evidence="2" id="KW-1185">Reference proteome</keyword>
<evidence type="ECO:0000313" key="1">
    <source>
        <dbReference type="EMBL" id="MFJ5428574.1"/>
    </source>
</evidence>
<sequence length="143" mass="15731">MYATRDDMVLAFGEKECVSLTDRNFTRDIDDEVLSGALNRASAEIDSYLAGRYPVPWSDTPRILVGRCCDIARYLLCGGGTQMTEEIRVRYEDAIRYLERVADGRITLGKMPDGNVVQQTSSGARFQSAGRAFDRGSTGGGAF</sequence>
<name>A0ABW8G7D5_9GAMM</name>
<dbReference type="RefSeq" id="WP_400394686.1">
    <property type="nucleotide sequence ID" value="NZ_JBIXLL010000002.1"/>
</dbReference>
<dbReference type="EMBL" id="JBIXLL010000002">
    <property type="protein sequence ID" value="MFJ5428574.1"/>
    <property type="molecule type" value="Genomic_DNA"/>
</dbReference>
<proteinExistence type="predicted"/>
<comment type="caution">
    <text evidence="1">The sequence shown here is derived from an EMBL/GenBank/DDBJ whole genome shotgun (WGS) entry which is preliminary data.</text>
</comment>
<protein>
    <submittedName>
        <fullName evidence="1">Gp436 family protein</fullName>
    </submittedName>
</protein>
<accession>A0ABW8G7D5</accession>
<dbReference type="Pfam" id="PF07030">
    <property type="entry name" value="Phage_Mu_Gp36"/>
    <property type="match status" value="1"/>
</dbReference>
<evidence type="ECO:0000313" key="2">
    <source>
        <dbReference type="Proteomes" id="UP001617689"/>
    </source>
</evidence>
<dbReference type="InterPro" id="IPR009752">
    <property type="entry name" value="Phage_Mu_GpJ"/>
</dbReference>